<keyword evidence="8" id="KW-0862">Zinc</keyword>
<evidence type="ECO:0000256" key="7">
    <source>
        <dbReference type="ARBA" id="ARBA00022801"/>
    </source>
</evidence>
<comment type="cofactor">
    <cofactor evidence="1">
        <name>Zn(2+)</name>
        <dbReference type="ChEBI" id="CHEBI:29105"/>
    </cofactor>
</comment>
<gene>
    <name evidence="11" type="ORF">ACFQBM_05800</name>
</gene>
<evidence type="ECO:0000256" key="6">
    <source>
        <dbReference type="ARBA" id="ARBA00022729"/>
    </source>
</evidence>
<evidence type="ECO:0000256" key="9">
    <source>
        <dbReference type="ARBA" id="ARBA00023049"/>
    </source>
</evidence>
<evidence type="ECO:0000313" key="12">
    <source>
        <dbReference type="Proteomes" id="UP001596425"/>
    </source>
</evidence>
<dbReference type="PROSITE" id="PS51257">
    <property type="entry name" value="PROKAR_LIPOPROTEIN"/>
    <property type="match status" value="1"/>
</dbReference>
<dbReference type="InterPro" id="IPR002169">
    <property type="entry name" value="Peptidase_M9A/M9B"/>
</dbReference>
<reference evidence="12" key="1">
    <citation type="journal article" date="2019" name="Int. J. Syst. Evol. Microbiol.">
        <title>The Global Catalogue of Microorganisms (GCM) 10K type strain sequencing project: providing services to taxonomists for standard genome sequencing and annotation.</title>
        <authorList>
            <consortium name="The Broad Institute Genomics Platform"/>
            <consortium name="The Broad Institute Genome Sequencing Center for Infectious Disease"/>
            <person name="Wu L."/>
            <person name="Ma J."/>
        </authorList>
    </citation>
    <scope>NUCLEOTIDE SEQUENCE [LARGE SCALE GENOMIC DNA]</scope>
    <source>
        <strain evidence="12">CGMCC 1.13718</strain>
    </source>
</reference>
<evidence type="ECO:0000256" key="5">
    <source>
        <dbReference type="ARBA" id="ARBA00022723"/>
    </source>
</evidence>
<sequence length="590" mass="67877">MYRYRILTPLCLALAFTALCACTGKPEQSPQLEELLNPQAELWQPGQLHSPAHFRAAVTRLDRLLADPDADTGEVDRLLYFLRAYSYLGPLQPLDDLQWLALDEVMSKLSAHPAFSARDQIAARLQEHFAVTLYRYYDRDALAGRVAAHLPAVAAILQRYRSGELNRAEQYSLWENFRALGFLAYSAKGRPPIKKALTEEYPLSAALLAFARSDNAARLGDAWPLHHSLWALGNLHVLLEEDASAQLDEKVWATLSRDLQQLDEPRRRQLFTQPYLVSSYRGKSACEEEFPGRCSFPDEQQALPITHNCSPSLVIRANSMSETELAETCQQLLSREDSFHQKLASERKPVADDHNRALEVVVFDNYSQYNRYGQLLFDIHTDNGGMFLEGEPERADNQARFIAFETFWKGPEFGIWNLEHEYVHYLDGRFNKYGAFGHFPSHLVWWSEGLANYIAHGDDYDSAARDLADSRPSEWPGLSEIFATEYADGTARVYSWSYFAIRFLREKDAAALPRLAEQLRRDDFDGYRQLLDQLAAELQPQFSQWLQRQSEQLATGEQREQLPRQLYRYLYRDYLQPAELALDEQHRHRG</sequence>
<protein>
    <submittedName>
        <fullName evidence="11">Collagenase</fullName>
        <ecNumber evidence="11">3.4.24.3</ecNumber>
    </submittedName>
</protein>
<dbReference type="EMBL" id="JBHSVR010000001">
    <property type="protein sequence ID" value="MFC6632782.1"/>
    <property type="molecule type" value="Genomic_DNA"/>
</dbReference>
<organism evidence="11 12">
    <name type="scientific">Microbulbifer taiwanensis</name>
    <dbReference type="NCBI Taxonomy" id="986746"/>
    <lineage>
        <taxon>Bacteria</taxon>
        <taxon>Pseudomonadati</taxon>
        <taxon>Pseudomonadota</taxon>
        <taxon>Gammaproteobacteria</taxon>
        <taxon>Cellvibrionales</taxon>
        <taxon>Microbulbiferaceae</taxon>
        <taxon>Microbulbifer</taxon>
    </lineage>
</organism>
<dbReference type="GO" id="GO:0004222">
    <property type="term" value="F:metalloendopeptidase activity"/>
    <property type="evidence" value="ECO:0007669"/>
    <property type="project" value="UniProtKB-EC"/>
</dbReference>
<dbReference type="Gene3D" id="3.40.30.160">
    <property type="entry name" value="Collagenase ColT, N-terminal domain"/>
    <property type="match status" value="1"/>
</dbReference>
<evidence type="ECO:0000256" key="2">
    <source>
        <dbReference type="ARBA" id="ARBA00004613"/>
    </source>
</evidence>
<evidence type="ECO:0000256" key="1">
    <source>
        <dbReference type="ARBA" id="ARBA00001947"/>
    </source>
</evidence>
<comment type="caution">
    <text evidence="11">The sequence shown here is derived from an EMBL/GenBank/DDBJ whole genome shotgun (WGS) entry which is preliminary data.</text>
</comment>
<evidence type="ECO:0000313" key="11">
    <source>
        <dbReference type="EMBL" id="MFC6632782.1"/>
    </source>
</evidence>
<keyword evidence="12" id="KW-1185">Reference proteome</keyword>
<evidence type="ECO:0000256" key="3">
    <source>
        <dbReference type="ARBA" id="ARBA00022525"/>
    </source>
</evidence>
<keyword evidence="7 11" id="KW-0378">Hydrolase</keyword>
<keyword evidence="5" id="KW-0479">Metal-binding</keyword>
<feature type="chain" id="PRO_5045221188" evidence="10">
    <location>
        <begin position="22"/>
        <end position="590"/>
    </location>
</feature>
<dbReference type="Pfam" id="PF01752">
    <property type="entry name" value="Peptidase_M9"/>
    <property type="match status" value="1"/>
</dbReference>
<dbReference type="PANTHER" id="PTHR13062:SF9">
    <property type="entry name" value="MICROBIAL COLLAGENASE"/>
    <property type="match status" value="1"/>
</dbReference>
<dbReference type="PRINTS" id="PR00931">
    <property type="entry name" value="MICOLLPTASE"/>
</dbReference>
<evidence type="ECO:0000256" key="4">
    <source>
        <dbReference type="ARBA" id="ARBA00022670"/>
    </source>
</evidence>
<evidence type="ECO:0000256" key="10">
    <source>
        <dbReference type="SAM" id="SignalP"/>
    </source>
</evidence>
<dbReference type="Gene3D" id="1.10.390.20">
    <property type="match status" value="1"/>
</dbReference>
<name>A0ABW1YMH4_9GAMM</name>
<keyword evidence="6 10" id="KW-0732">Signal</keyword>
<dbReference type="Proteomes" id="UP001596425">
    <property type="component" value="Unassembled WGS sequence"/>
</dbReference>
<keyword evidence="9" id="KW-0482">Metalloprotease</keyword>
<evidence type="ECO:0000256" key="8">
    <source>
        <dbReference type="ARBA" id="ARBA00022833"/>
    </source>
</evidence>
<keyword evidence="3" id="KW-0964">Secreted</keyword>
<feature type="signal peptide" evidence="10">
    <location>
        <begin position="1"/>
        <end position="21"/>
    </location>
</feature>
<accession>A0ABW1YMH4</accession>
<proteinExistence type="predicted"/>
<dbReference type="EC" id="3.4.24.3" evidence="11"/>
<dbReference type="PANTHER" id="PTHR13062">
    <property type="entry name" value="COLLAGENASE"/>
    <property type="match status" value="1"/>
</dbReference>
<comment type="subcellular location">
    <subcellularLocation>
        <location evidence="2">Secreted</location>
    </subcellularLocation>
</comment>
<keyword evidence="4" id="KW-0645">Protease</keyword>
<dbReference type="RefSeq" id="WP_193191889.1">
    <property type="nucleotide sequence ID" value="NZ_JACZFR010000025.1"/>
</dbReference>